<keyword evidence="2" id="KW-0812">Transmembrane</keyword>
<feature type="domain" description="SpaA-like prealbumin fold" evidence="6">
    <location>
        <begin position="366"/>
        <end position="481"/>
    </location>
</feature>
<evidence type="ECO:0000313" key="8">
    <source>
        <dbReference type="Proteomes" id="UP001597492"/>
    </source>
</evidence>
<sequence length="850" mass="88225">MSRRHAVDRRGGGARMLRAALFATLFGGLLAAPMGLASAATETPAATPSATPTSTPTATPEPTTDDSTSTPTPTTTDTPTPTETATPRPQQKNAVQQQMSVQAAGYVPTCAPGYVYSLDAGSGVMRQSVSGSNGSTNTSVDFGSGEFYNGLGIGKDGSSIFAVQRNNGSNSNSWVNVVKYDPATGTSTVVAKEFSVVRNSTGTGIIAGAVNLNNGNYLFGGFTATTFRLWEYSVSTGQITYKGAFNTGQSSSGNGDMAFDAAGNLYVIWHQNNTRKVAISVVSAYNLANPANGVITASNSKTIELGGNSVPASVNGIAFDGDGTAYLGTSDTLFHYTPGDWQPVDPKTTTMSSGSGDLASCNSPATLTVHKNIVGSRVNNADQFELAIRYNNAEVISDTTTGSASGVQNEKAGPYPAIANRTYTITESMADGSSSTLTDYSTTWQCFDGSTVLASGNGATGTVTVPQRSGAAVDCTFTNTPLVANVEIKKTVQDENGKNPTAGEGWNISMNRAPTNGSSQNPSPTSQTTGTNGTVNWKVNFASTNGSTTLNIAETQKPEYSFVSGKCVITPLSGSTRTVTFTNEDGQVPNVKPGDTVKCEYVNKKQPTELTLIKAFDLKYGAPGNATDWTLTAKPASGSTLTYASEQTHQVKPGEYTIGETAKPGYDLKSVTCKLADGTALTVTNNKVNVPENKAVTCTLTNADLPGSATWQKADEQGNLLGGSEWELKGPDGATVAITDCEAANASACTGPDKNPAKGEFKLDGLKWGDYTLTETKAPVGYLKRDEALTFTIGATALTADLGKVTNTQTDALTIPLTGGLGQDAFLIGGGILLALAAIAIVLRRRRATS</sequence>
<dbReference type="InterPro" id="IPR013783">
    <property type="entry name" value="Ig-like_fold"/>
</dbReference>
<feature type="chain" id="PRO_5046952281" evidence="3">
    <location>
        <begin position="40"/>
        <end position="850"/>
    </location>
</feature>
<feature type="signal peptide" evidence="3">
    <location>
        <begin position="1"/>
        <end position="39"/>
    </location>
</feature>
<keyword evidence="2" id="KW-0472">Membrane</keyword>
<keyword evidence="3" id="KW-0732">Signal</keyword>
<dbReference type="Proteomes" id="UP001597492">
    <property type="component" value="Unassembled WGS sequence"/>
</dbReference>
<feature type="domain" description="SpaA-like prealbumin fold" evidence="4">
    <location>
        <begin position="707"/>
        <end position="799"/>
    </location>
</feature>
<evidence type="ECO:0000259" key="4">
    <source>
        <dbReference type="Pfam" id="PF17802"/>
    </source>
</evidence>
<feature type="compositionally biased region" description="Low complexity" evidence="1">
    <location>
        <begin position="41"/>
        <end position="87"/>
    </location>
</feature>
<feature type="domain" description="SpaA-like prealbumin fold" evidence="5">
    <location>
        <begin position="606"/>
        <end position="700"/>
    </location>
</feature>
<evidence type="ECO:0000313" key="7">
    <source>
        <dbReference type="EMBL" id="MFD2757281.1"/>
    </source>
</evidence>
<evidence type="ECO:0000259" key="5">
    <source>
        <dbReference type="Pfam" id="PF19403"/>
    </source>
</evidence>
<reference evidence="8" key="1">
    <citation type="journal article" date="2019" name="Int. J. Syst. Evol. Microbiol.">
        <title>The Global Catalogue of Microorganisms (GCM) 10K type strain sequencing project: providing services to taxonomists for standard genome sequencing and annotation.</title>
        <authorList>
            <consortium name="The Broad Institute Genomics Platform"/>
            <consortium name="The Broad Institute Genome Sequencing Center for Infectious Disease"/>
            <person name="Wu L."/>
            <person name="Ma J."/>
        </authorList>
    </citation>
    <scope>NUCLEOTIDE SEQUENCE [LARGE SCALE GENOMIC DNA]</scope>
    <source>
        <strain evidence="8">TISTR 1514</strain>
    </source>
</reference>
<dbReference type="InterPro" id="IPR045826">
    <property type="entry name" value="SpaA_PFL_dom_2"/>
</dbReference>
<dbReference type="RefSeq" id="WP_019617830.1">
    <property type="nucleotide sequence ID" value="NZ_JBHUNE010000003.1"/>
</dbReference>
<dbReference type="Pfam" id="PF20674">
    <property type="entry name" value="SpaA_3"/>
    <property type="match status" value="1"/>
</dbReference>
<feature type="compositionally biased region" description="Low complexity" evidence="1">
    <location>
        <begin position="514"/>
        <end position="533"/>
    </location>
</feature>
<dbReference type="Pfam" id="PF19403">
    <property type="entry name" value="SpaA_2"/>
    <property type="match status" value="1"/>
</dbReference>
<keyword evidence="8" id="KW-1185">Reference proteome</keyword>
<feature type="transmembrane region" description="Helical" evidence="2">
    <location>
        <begin position="825"/>
        <end position="843"/>
    </location>
</feature>
<name>A0ABW5UVN2_9MICO</name>
<dbReference type="SUPFAM" id="SSF63825">
    <property type="entry name" value="YWTD domain"/>
    <property type="match status" value="1"/>
</dbReference>
<feature type="compositionally biased region" description="Polar residues" evidence="1">
    <location>
        <begin position="88"/>
        <end position="97"/>
    </location>
</feature>
<dbReference type="InterPro" id="IPR041033">
    <property type="entry name" value="SpaA_PFL_dom_1"/>
</dbReference>
<evidence type="ECO:0000256" key="3">
    <source>
        <dbReference type="SAM" id="SignalP"/>
    </source>
</evidence>
<evidence type="ECO:0000259" key="6">
    <source>
        <dbReference type="Pfam" id="PF20674"/>
    </source>
</evidence>
<protein>
    <submittedName>
        <fullName evidence="7">SpaA isopeptide-forming pilin-related protein</fullName>
    </submittedName>
</protein>
<dbReference type="Pfam" id="PF17802">
    <property type="entry name" value="SpaA"/>
    <property type="match status" value="1"/>
</dbReference>
<dbReference type="EMBL" id="JBHUNE010000003">
    <property type="protein sequence ID" value="MFD2757281.1"/>
    <property type="molecule type" value="Genomic_DNA"/>
</dbReference>
<proteinExistence type="predicted"/>
<keyword evidence="2" id="KW-1133">Transmembrane helix</keyword>
<dbReference type="InterPro" id="IPR048834">
    <property type="entry name" value="SpaA_pre-album"/>
</dbReference>
<dbReference type="Gene3D" id="2.60.40.10">
    <property type="entry name" value="Immunoglobulins"/>
    <property type="match status" value="1"/>
</dbReference>
<organism evidence="7 8">
    <name type="scientific">Gulosibacter faecalis</name>
    <dbReference type="NCBI Taxonomy" id="272240"/>
    <lineage>
        <taxon>Bacteria</taxon>
        <taxon>Bacillati</taxon>
        <taxon>Actinomycetota</taxon>
        <taxon>Actinomycetes</taxon>
        <taxon>Micrococcales</taxon>
        <taxon>Microbacteriaceae</taxon>
        <taxon>Gulosibacter</taxon>
    </lineage>
</organism>
<gene>
    <name evidence="7" type="ORF">ACFSW7_02675</name>
</gene>
<comment type="caution">
    <text evidence="7">The sequence shown here is derived from an EMBL/GenBank/DDBJ whole genome shotgun (WGS) entry which is preliminary data.</text>
</comment>
<evidence type="ECO:0000256" key="1">
    <source>
        <dbReference type="SAM" id="MobiDB-lite"/>
    </source>
</evidence>
<feature type="region of interest" description="Disordered" evidence="1">
    <location>
        <begin position="41"/>
        <end position="97"/>
    </location>
</feature>
<accession>A0ABW5UVN2</accession>
<feature type="region of interest" description="Disordered" evidence="1">
    <location>
        <begin position="493"/>
        <end position="533"/>
    </location>
</feature>
<evidence type="ECO:0000256" key="2">
    <source>
        <dbReference type="SAM" id="Phobius"/>
    </source>
</evidence>